<dbReference type="InterPro" id="IPR001604">
    <property type="entry name" value="Endo_G_ENPP1-like_dom"/>
</dbReference>
<dbReference type="SMART" id="SM00892">
    <property type="entry name" value="Endonuclease_NS"/>
    <property type="match status" value="1"/>
</dbReference>
<dbReference type="GO" id="GO:0003676">
    <property type="term" value="F:nucleic acid binding"/>
    <property type="evidence" value="ECO:0007669"/>
    <property type="project" value="InterPro"/>
</dbReference>
<protein>
    <recommendedName>
        <fullName evidence="10">Endonuclease</fullName>
        <ecNumber evidence="10">3.1.30.-</ecNumber>
    </recommendedName>
</protein>
<evidence type="ECO:0000313" key="13">
    <source>
        <dbReference type="EMBL" id="MBB1488119.1"/>
    </source>
</evidence>
<dbReference type="InterPro" id="IPR018524">
    <property type="entry name" value="DNA/RNA_endonuclease_AS"/>
</dbReference>
<feature type="domain" description="ENPP1-3/EXOG-like endonuclease/phosphodiesterase" evidence="11">
    <location>
        <begin position="54"/>
        <end position="251"/>
    </location>
</feature>
<evidence type="ECO:0000256" key="3">
    <source>
        <dbReference type="ARBA" id="ARBA00022722"/>
    </source>
</evidence>
<dbReference type="PROSITE" id="PS51257">
    <property type="entry name" value="PROKAR_LIPOPROTEIN"/>
    <property type="match status" value="1"/>
</dbReference>
<proteinExistence type="inferred from homology"/>
<comment type="caution">
    <text evidence="13">The sequence shown here is derived from an EMBL/GenBank/DDBJ whole genome shotgun (WGS) entry which is preliminary data.</text>
</comment>
<evidence type="ECO:0000259" key="12">
    <source>
        <dbReference type="SMART" id="SM00892"/>
    </source>
</evidence>
<evidence type="ECO:0000256" key="1">
    <source>
        <dbReference type="ARBA" id="ARBA00001946"/>
    </source>
</evidence>
<dbReference type="InterPro" id="IPR044929">
    <property type="entry name" value="DNA/RNA_non-sp_Endonuclease_sf"/>
</dbReference>
<dbReference type="InterPro" id="IPR020821">
    <property type="entry name" value="ENPP1-3/EXOG-like_nuc-like"/>
</dbReference>
<accession>A0A839IUG7</accession>
<comment type="similarity">
    <text evidence="2 10">Belongs to the DNA/RNA non-specific endonuclease family.</text>
</comment>
<dbReference type="InterPro" id="IPR040255">
    <property type="entry name" value="Non-specific_endonuclease"/>
</dbReference>
<evidence type="ECO:0000256" key="5">
    <source>
        <dbReference type="ARBA" id="ARBA00022759"/>
    </source>
</evidence>
<comment type="cofactor">
    <cofactor evidence="1 10">
        <name>Mg(2+)</name>
        <dbReference type="ChEBI" id="CHEBI:18420"/>
    </cofactor>
</comment>
<evidence type="ECO:0000256" key="8">
    <source>
        <dbReference type="PIRSR" id="PIRSR640255-1"/>
    </source>
</evidence>
<dbReference type="SUPFAM" id="SSF54060">
    <property type="entry name" value="His-Me finger endonucleases"/>
    <property type="match status" value="1"/>
</dbReference>
<dbReference type="InterPro" id="IPR008613">
    <property type="entry name" value="Excalibur_Ca-bd_domain"/>
</dbReference>
<dbReference type="PANTHER" id="PTHR13966">
    <property type="entry name" value="ENDONUCLEASE RELATED"/>
    <property type="match status" value="1"/>
</dbReference>
<evidence type="ECO:0000259" key="11">
    <source>
        <dbReference type="SMART" id="SM00477"/>
    </source>
</evidence>
<evidence type="ECO:0000256" key="6">
    <source>
        <dbReference type="ARBA" id="ARBA00022801"/>
    </source>
</evidence>
<dbReference type="Pfam" id="PF01223">
    <property type="entry name" value="Endonuclease_NS"/>
    <property type="match status" value="1"/>
</dbReference>
<dbReference type="PANTHER" id="PTHR13966:SF5">
    <property type="entry name" value="ENDONUCLEASE G, MITOCHONDRIAL"/>
    <property type="match status" value="1"/>
</dbReference>
<dbReference type="EMBL" id="JACJFM010000023">
    <property type="protein sequence ID" value="MBB1488119.1"/>
    <property type="molecule type" value="Genomic_DNA"/>
</dbReference>
<dbReference type="Gene3D" id="3.40.570.10">
    <property type="entry name" value="Extracellular Endonuclease, subunit A"/>
    <property type="match status" value="1"/>
</dbReference>
<evidence type="ECO:0000256" key="7">
    <source>
        <dbReference type="ARBA" id="ARBA00022842"/>
    </source>
</evidence>
<evidence type="ECO:0000256" key="10">
    <source>
        <dbReference type="RuleBase" id="RU366055"/>
    </source>
</evidence>
<keyword evidence="6 10" id="KW-0378">Hydrolase</keyword>
<dbReference type="Pfam" id="PF05901">
    <property type="entry name" value="Excalibur"/>
    <property type="match status" value="1"/>
</dbReference>
<dbReference type="PROSITE" id="PS01070">
    <property type="entry name" value="NUCLEASE_NON_SPEC"/>
    <property type="match status" value="1"/>
</dbReference>
<dbReference type="GO" id="GO:0004519">
    <property type="term" value="F:endonuclease activity"/>
    <property type="evidence" value="ECO:0007669"/>
    <property type="project" value="UniProtKB-UniRule"/>
</dbReference>
<gene>
    <name evidence="13" type="ORF">H4O21_16070</name>
</gene>
<reference evidence="13 14" key="1">
    <citation type="submission" date="2020-08" db="EMBL/GenBank/DDBJ databases">
        <title>Oceanospirillum sp. nov. isolated from marine sediment.</title>
        <authorList>
            <person name="Ji X."/>
        </authorList>
    </citation>
    <scope>NUCLEOTIDE SEQUENCE [LARGE SCALE GENOMIC DNA]</scope>
    <source>
        <strain evidence="13 14">D5</strain>
    </source>
</reference>
<feature type="active site" description="Proton acceptor" evidence="8">
    <location>
        <position position="116"/>
    </location>
</feature>
<dbReference type="GO" id="GO:0016787">
    <property type="term" value="F:hydrolase activity"/>
    <property type="evidence" value="ECO:0007669"/>
    <property type="project" value="UniProtKB-KW"/>
</dbReference>
<keyword evidence="14" id="KW-1185">Reference proteome</keyword>
<evidence type="ECO:0000256" key="9">
    <source>
        <dbReference type="PIRSR" id="PIRSR640255-2"/>
    </source>
</evidence>
<dbReference type="EC" id="3.1.30.-" evidence="10"/>
<keyword evidence="5 10" id="KW-0255">Endonuclease</keyword>
<evidence type="ECO:0000256" key="2">
    <source>
        <dbReference type="ARBA" id="ARBA00010052"/>
    </source>
</evidence>
<evidence type="ECO:0000313" key="14">
    <source>
        <dbReference type="Proteomes" id="UP000565262"/>
    </source>
</evidence>
<dbReference type="Proteomes" id="UP000565262">
    <property type="component" value="Unassembled WGS sequence"/>
</dbReference>
<evidence type="ECO:0000256" key="4">
    <source>
        <dbReference type="ARBA" id="ARBA00022723"/>
    </source>
</evidence>
<dbReference type="AlphaFoldDB" id="A0A839IUG7"/>
<dbReference type="GO" id="GO:0046872">
    <property type="term" value="F:metal ion binding"/>
    <property type="evidence" value="ECO:0007669"/>
    <property type="project" value="UniProtKB-KW"/>
</dbReference>
<feature type="binding site" evidence="9">
    <location>
        <position position="147"/>
    </location>
    <ligand>
        <name>Mg(2+)</name>
        <dbReference type="ChEBI" id="CHEBI:18420"/>
        <note>catalytic</note>
    </ligand>
</feature>
<dbReference type="SMART" id="SM00477">
    <property type="entry name" value="NUC"/>
    <property type="match status" value="1"/>
</dbReference>
<keyword evidence="4 9" id="KW-0479">Metal-binding</keyword>
<keyword evidence="7" id="KW-0460">Magnesium</keyword>
<dbReference type="RefSeq" id="WP_182809893.1">
    <property type="nucleotide sequence ID" value="NZ_JACJFM010000023.1"/>
</dbReference>
<dbReference type="InterPro" id="IPR044925">
    <property type="entry name" value="His-Me_finger_sf"/>
</dbReference>
<feature type="domain" description="DNA/RNA non-specific endonuclease/pyrophosphatase/phosphodiesterase" evidence="12">
    <location>
        <begin position="53"/>
        <end position="251"/>
    </location>
</feature>
<sequence length="336" mass="37075">MNRFGLLTGLIFFLAGCGGGSGSDSGNDQSSSSAELIEHFMIYPQAGQDQVLVNNSFDTGYSYQYKGGLWSMYRLYGEQVAITRERDDSFRADERIPETYRSQLDDYSGSGYDRGHLAPNAALDHSEVSQRDTFYLSNIVPQSPAFNRYQWSDVEQWIRECSQEKTAGNPLLVITGSSYSNMPETIGTGVAIPEYQYKVVLHLDEDQYLRAFALLASQNSFHWDNLAEHIVSIDQLENQVNVDFFSTLPDNLEANLESSVRMACSLPSGVTVSPAIFYNPGETESSLSPASDLSCGSKTTCAAMTSCSEAQFYLSSCGMARLDSDQDGIPCESICR</sequence>
<name>A0A839IUG7_9GAMM</name>
<organism evidence="13 14">
    <name type="scientific">Oceanospirillum sediminis</name>
    <dbReference type="NCBI Taxonomy" id="2760088"/>
    <lineage>
        <taxon>Bacteria</taxon>
        <taxon>Pseudomonadati</taxon>
        <taxon>Pseudomonadota</taxon>
        <taxon>Gammaproteobacteria</taxon>
        <taxon>Oceanospirillales</taxon>
        <taxon>Oceanospirillaceae</taxon>
        <taxon>Oceanospirillum</taxon>
    </lineage>
</organism>
<keyword evidence="3 10" id="KW-0540">Nuclease</keyword>